<sequence>VSTYPQHTNTQGFNLSTTHQHAGFQPIHNTPARRVSTYPQHTNTQGFNLSTTHQHAGFQPIHNTPTRRVSTYPQHTNTQGFNLSTTHQHAGFQPIHNTPTRRVSTYPQHTNTQGRVSLGLTKQYQTNTRPIIDTNRAWKAVLHHNVDYLAHVWERRHNTRYTNEYQFNIQIDTRVDKP</sequence>
<comment type="caution">
    <text evidence="2">The sequence shown here is derived from an EMBL/GenBank/DDBJ whole genome shotgun (WGS) entry which is preliminary data.</text>
</comment>
<evidence type="ECO:0000313" key="2">
    <source>
        <dbReference type="EMBL" id="KAK3696329.1"/>
    </source>
</evidence>
<protein>
    <submittedName>
        <fullName evidence="2">Uncharacterized protein</fullName>
    </submittedName>
</protein>
<name>A0AAE0XMB0_9GAST</name>
<proteinExistence type="predicted"/>
<dbReference type="AlphaFoldDB" id="A0AAE0XMB0"/>
<gene>
    <name evidence="2" type="ORF">RRG08_066700</name>
</gene>
<evidence type="ECO:0000313" key="3">
    <source>
        <dbReference type="Proteomes" id="UP001283361"/>
    </source>
</evidence>
<reference evidence="2" key="1">
    <citation type="journal article" date="2023" name="G3 (Bethesda)">
        <title>A reference genome for the long-term kleptoplast-retaining sea slug Elysia crispata morphotype clarki.</title>
        <authorList>
            <person name="Eastman K.E."/>
            <person name="Pendleton A.L."/>
            <person name="Shaikh M.A."/>
            <person name="Suttiyut T."/>
            <person name="Ogas R."/>
            <person name="Tomko P."/>
            <person name="Gavelis G."/>
            <person name="Widhalm J.R."/>
            <person name="Wisecaver J.H."/>
        </authorList>
    </citation>
    <scope>NUCLEOTIDE SEQUENCE</scope>
    <source>
        <strain evidence="2">ECLA1</strain>
    </source>
</reference>
<organism evidence="2 3">
    <name type="scientific">Elysia crispata</name>
    <name type="common">lettuce slug</name>
    <dbReference type="NCBI Taxonomy" id="231223"/>
    <lineage>
        <taxon>Eukaryota</taxon>
        <taxon>Metazoa</taxon>
        <taxon>Spiralia</taxon>
        <taxon>Lophotrochozoa</taxon>
        <taxon>Mollusca</taxon>
        <taxon>Gastropoda</taxon>
        <taxon>Heterobranchia</taxon>
        <taxon>Euthyneura</taxon>
        <taxon>Panpulmonata</taxon>
        <taxon>Sacoglossa</taxon>
        <taxon>Placobranchoidea</taxon>
        <taxon>Plakobranchidae</taxon>
        <taxon>Elysia</taxon>
    </lineage>
</organism>
<evidence type="ECO:0000256" key="1">
    <source>
        <dbReference type="SAM" id="MobiDB-lite"/>
    </source>
</evidence>
<accession>A0AAE0XMB0</accession>
<feature type="non-terminal residue" evidence="2">
    <location>
        <position position="1"/>
    </location>
</feature>
<dbReference type="Proteomes" id="UP001283361">
    <property type="component" value="Unassembled WGS sequence"/>
</dbReference>
<feature type="compositionally biased region" description="Polar residues" evidence="1">
    <location>
        <begin position="1"/>
        <end position="20"/>
    </location>
</feature>
<dbReference type="EMBL" id="JAWDGP010008050">
    <property type="protein sequence ID" value="KAK3696329.1"/>
    <property type="molecule type" value="Genomic_DNA"/>
</dbReference>
<keyword evidence="3" id="KW-1185">Reference proteome</keyword>
<feature type="region of interest" description="Disordered" evidence="1">
    <location>
        <begin position="1"/>
        <end position="25"/>
    </location>
</feature>